<organism evidence="2 3">
    <name type="scientific">Marasmiellus scandens</name>
    <dbReference type="NCBI Taxonomy" id="2682957"/>
    <lineage>
        <taxon>Eukaryota</taxon>
        <taxon>Fungi</taxon>
        <taxon>Dikarya</taxon>
        <taxon>Basidiomycota</taxon>
        <taxon>Agaricomycotina</taxon>
        <taxon>Agaricomycetes</taxon>
        <taxon>Agaricomycetidae</taxon>
        <taxon>Agaricales</taxon>
        <taxon>Marasmiineae</taxon>
        <taxon>Omphalotaceae</taxon>
        <taxon>Marasmiellus</taxon>
    </lineage>
</organism>
<dbReference type="EMBL" id="JBANRG010000063">
    <property type="protein sequence ID" value="KAK7441380.1"/>
    <property type="molecule type" value="Genomic_DNA"/>
</dbReference>
<protein>
    <submittedName>
        <fullName evidence="2">Uncharacterized protein</fullName>
    </submittedName>
</protein>
<evidence type="ECO:0000256" key="1">
    <source>
        <dbReference type="SAM" id="MobiDB-lite"/>
    </source>
</evidence>
<feature type="compositionally biased region" description="Basic and acidic residues" evidence="1">
    <location>
        <begin position="79"/>
        <end position="109"/>
    </location>
</feature>
<proteinExistence type="predicted"/>
<accession>A0ABR1IWQ1</accession>
<keyword evidence="3" id="KW-1185">Reference proteome</keyword>
<evidence type="ECO:0000313" key="3">
    <source>
        <dbReference type="Proteomes" id="UP001498398"/>
    </source>
</evidence>
<evidence type="ECO:0000313" key="2">
    <source>
        <dbReference type="EMBL" id="KAK7441380.1"/>
    </source>
</evidence>
<sequence length="109" mass="12943">MASSSRYTLDLAPVAGRNRYPQERASTKHHPSRYGKDIATIEDRNAMLKRSRNNQGDVTSPRKHSKGEVIKRKVQPSIADERRMKMRKVREQEQEWEQEHEQEREQEQE</sequence>
<comment type="caution">
    <text evidence="2">The sequence shown here is derived from an EMBL/GenBank/DDBJ whole genome shotgun (WGS) entry which is preliminary data.</text>
</comment>
<feature type="region of interest" description="Disordered" evidence="1">
    <location>
        <begin position="49"/>
        <end position="109"/>
    </location>
</feature>
<gene>
    <name evidence="2" type="ORF">VKT23_016627</name>
</gene>
<name>A0ABR1IWQ1_9AGAR</name>
<feature type="region of interest" description="Disordered" evidence="1">
    <location>
        <begin position="1"/>
        <end position="37"/>
    </location>
</feature>
<dbReference type="Proteomes" id="UP001498398">
    <property type="component" value="Unassembled WGS sequence"/>
</dbReference>
<reference evidence="2 3" key="1">
    <citation type="submission" date="2024-01" db="EMBL/GenBank/DDBJ databases">
        <title>A draft genome for the cacao thread blight pathogen Marasmiellus scandens.</title>
        <authorList>
            <person name="Baruah I.K."/>
            <person name="Leung J."/>
            <person name="Bukari Y."/>
            <person name="Amoako-Attah I."/>
            <person name="Meinhardt L.W."/>
            <person name="Bailey B.A."/>
            <person name="Cohen S.P."/>
        </authorList>
    </citation>
    <scope>NUCLEOTIDE SEQUENCE [LARGE SCALE GENOMIC DNA]</scope>
    <source>
        <strain evidence="2 3">GH-19</strain>
    </source>
</reference>